<accession>A0A8S9Z1V5</accession>
<dbReference type="InterPro" id="IPR013783">
    <property type="entry name" value="Ig-like_fold"/>
</dbReference>
<dbReference type="PANTHER" id="PTHR46708">
    <property type="entry name" value="TENASCIN"/>
    <property type="match status" value="1"/>
</dbReference>
<comment type="caution">
    <text evidence="9">The sequence shown here is derived from an EMBL/GenBank/DDBJ whole genome shotgun (WGS) entry which is preliminary data.</text>
</comment>
<feature type="domain" description="Fibronectin type-III" evidence="8">
    <location>
        <begin position="658"/>
        <end position="751"/>
    </location>
</feature>
<evidence type="ECO:0000313" key="9">
    <source>
        <dbReference type="EMBL" id="KAF7260774.1"/>
    </source>
</evidence>
<keyword evidence="2" id="KW-0812">Transmembrane</keyword>
<feature type="compositionally biased region" description="Low complexity" evidence="7">
    <location>
        <begin position="1518"/>
        <end position="1536"/>
    </location>
</feature>
<evidence type="ECO:0000256" key="5">
    <source>
        <dbReference type="ARBA" id="ARBA00023136"/>
    </source>
</evidence>
<evidence type="ECO:0000256" key="7">
    <source>
        <dbReference type="SAM" id="MobiDB-lite"/>
    </source>
</evidence>
<evidence type="ECO:0000256" key="1">
    <source>
        <dbReference type="ARBA" id="ARBA00004479"/>
    </source>
</evidence>
<protein>
    <recommendedName>
        <fullName evidence="8">Fibronectin type-III domain-containing protein</fullName>
    </recommendedName>
</protein>
<dbReference type="OrthoDB" id="114660at2759"/>
<organism evidence="9 10">
    <name type="scientific">Paragonimus skrjabini miyazakii</name>
    <dbReference type="NCBI Taxonomy" id="59628"/>
    <lineage>
        <taxon>Eukaryota</taxon>
        <taxon>Metazoa</taxon>
        <taxon>Spiralia</taxon>
        <taxon>Lophotrochozoa</taxon>
        <taxon>Platyhelminthes</taxon>
        <taxon>Trematoda</taxon>
        <taxon>Digenea</taxon>
        <taxon>Plagiorchiida</taxon>
        <taxon>Troglotremata</taxon>
        <taxon>Troglotrematidae</taxon>
        <taxon>Paragonimus</taxon>
    </lineage>
</organism>
<keyword evidence="3" id="KW-0677">Repeat</keyword>
<dbReference type="CDD" id="cd00063">
    <property type="entry name" value="FN3"/>
    <property type="match status" value="3"/>
</dbReference>
<dbReference type="InterPro" id="IPR010560">
    <property type="entry name" value="Neogenin_C"/>
</dbReference>
<feature type="domain" description="Fibronectin type-III" evidence="8">
    <location>
        <begin position="929"/>
        <end position="1027"/>
    </location>
</feature>
<dbReference type="PROSITE" id="PS50853">
    <property type="entry name" value="FN3"/>
    <property type="match status" value="3"/>
</dbReference>
<dbReference type="PANTHER" id="PTHR46708:SF2">
    <property type="entry name" value="FIBRONECTIN TYPE-III DOMAIN-CONTAINING PROTEIN"/>
    <property type="match status" value="1"/>
</dbReference>
<evidence type="ECO:0000256" key="2">
    <source>
        <dbReference type="ARBA" id="ARBA00022692"/>
    </source>
</evidence>
<evidence type="ECO:0000256" key="4">
    <source>
        <dbReference type="ARBA" id="ARBA00022989"/>
    </source>
</evidence>
<feature type="region of interest" description="Disordered" evidence="7">
    <location>
        <begin position="1494"/>
        <end position="1558"/>
    </location>
</feature>
<dbReference type="InterPro" id="IPR003961">
    <property type="entry name" value="FN3_dom"/>
</dbReference>
<evidence type="ECO:0000259" key="8">
    <source>
        <dbReference type="PROSITE" id="PS50853"/>
    </source>
</evidence>
<name>A0A8S9Z1V5_9TREM</name>
<feature type="compositionally biased region" description="Polar residues" evidence="7">
    <location>
        <begin position="1497"/>
        <end position="1517"/>
    </location>
</feature>
<sequence length="1713" mass="190551">MYRNVEQLLVVFASYMVIWTSLHHIQSVSSFTCFDLSSIQTQSEKISLNSNASFQTQVLTCFSIPDINCSIHFQGCLDFWSAEKNSNISTVQWRYEPTNLTGVVFNGTWKVIEWVGLNSSCSSESPNVSSHCLKFDSDCIQLKRLSSIYFCDNSSTISSQSMDELKQSFKNVFWLSNNGSKTYCNRTTLTQILLHCGLARLTSESQTHGQLSLVSGRLQRLKEHGRGRSPESDTGRCARVYGFAWLVDATSYRVVFQRNWNNCILPRAAKSARQSRRIPVEADRRKGSFTTGLRQNNGQSNRILEQRRPWLRKRTIRTAPDAYSQLDVRDLQPKHLQIIPVHFGAFNVSWYTSPAVTPWISHYELVLINLGDLPSLEEQKLCLSFLQAHNVTHHGHSTTQHRIWHERQLTMNITAPTSYVMVDGLPPDNFYRVLLFAVSGELRGFPASMPSSPRVPSLPPLTAPNEIRCTTSGNQEIRVDWKPPDGIDCTGELINYVISVNSSRLIEPLLIKVDRGMNSYIVKDLLPGTYYTIQMSASTRGGMGVFSDPLHFRTGGEVPRVDLDDTEDLEDLPELTEPHSQFYEREVVQSRWITTHPSSISVARLHMVPVKIHNLRATPGETSIHLKWSVALRRVNPDYEQELFPRPNGGIHSSHVASRQPLRIPLSTGPNSDDQTGYLPPGTKYIIRWGDMHPGPAEDTVLGDQTEYLIQNLRPGTIYYIRVIAVTRLGDGPAAYTVTMTKNLKMGTPKPLSTGLIIPVNLVVRAVGASWARVGWELPEVPISYRSPSLLFQIKYYPIHLDQARAVVTLRPPNEGSTGTGVVSIVNVTVPWTAQLSQQSKLFKAMLRGLQPATQYEFGVCMMQQEPEDRGRHNHPANSREPTELCWSMVQGFETVGQNPADPPRNIRVTFPKGIVARRNFYFAEDSTASQNTEKSTQVSAEVLTVRLSWDPPRQPYGTIIAYLIYFTVDKHKMLNEWLEHTALGEVRQTDLPEMRSSEVYFLRMTARNRHGASPFSPVIVFRTPDANGIGGGMVRLSRVYYDAREIEESLDQTDPDFRFELNSEAADRASHTSEQQNTTTREQLQWIIVGCVLGGTVVIVLVAVTVLLHRCHYTGHSLGIVKRSSSKQPYVAGYPNYYPNDTNCLPPEFNAKNPNLNLTDACLGSCSLNGSAVGGSATGVFGTCVTSDSSGGPRGIPDCSGHPVIGSQLCSCSDWSSTGRQLTNGNVHSCGVMESKCPCRVASDAVQITGGWVQPGDSSGCYADDRHSSQNDSENGAVVLCGNELHRIDTALGRRPSERVACDVPECCNYTMQKAVGCGSCTNNWNRSTNDTPNHQMTMSFLASNLHHPVPQFNQTHLYRDHCDATPPQHSRYARPVNGRQPVYIAEVGERSLETPFQKPRNMPITMIGFTGSGSLNEDEAIASSPASSSVERTSGGLHHSSVSPTHGPNRLRTYSQHHQYPNLYATSKTEHNGPQRTFVCETQQAANKIGRKLSNPMNHSSPLNTPGQTPRTNVMSSDYASQQSSLSNPSSVSSAADHGFSPERPASNISTSIGTENRANDVGLSFALDRVPTPEPTPRPAPFSRLATGELNQRAQIRLNAQKLDKEDVDDDDYLKSSDKVQKQHETPLTMSPTLLKKSQLSVFANGPNTVRDLVRQRRIFPHESTPDTVDSISAKELLREYSAEELNQEMANLEGLMKDLNQITQNQFNS</sequence>
<comment type="subcellular location">
    <subcellularLocation>
        <location evidence="1">Membrane</location>
        <topology evidence="1">Single-pass type I membrane protein</topology>
    </subcellularLocation>
</comment>
<dbReference type="Gene3D" id="2.60.40.10">
    <property type="entry name" value="Immunoglobulins"/>
    <property type="match status" value="3"/>
</dbReference>
<dbReference type="InterPro" id="IPR036116">
    <property type="entry name" value="FN3_sf"/>
</dbReference>
<feature type="region of interest" description="Disordered" evidence="7">
    <location>
        <begin position="1418"/>
        <end position="1455"/>
    </location>
</feature>
<keyword evidence="4" id="KW-1133">Transmembrane helix</keyword>
<proteinExistence type="predicted"/>
<feature type="domain" description="Fibronectin type-III" evidence="8">
    <location>
        <begin position="463"/>
        <end position="557"/>
    </location>
</feature>
<feature type="region of interest" description="Disordered" evidence="7">
    <location>
        <begin position="1570"/>
        <end position="1590"/>
    </location>
</feature>
<dbReference type="SUPFAM" id="SSF49265">
    <property type="entry name" value="Fibronectin type III"/>
    <property type="match status" value="3"/>
</dbReference>
<evidence type="ECO:0000256" key="6">
    <source>
        <dbReference type="ARBA" id="ARBA00023180"/>
    </source>
</evidence>
<dbReference type="Pfam" id="PF00041">
    <property type="entry name" value="fn3"/>
    <property type="match status" value="2"/>
</dbReference>
<reference evidence="9" key="1">
    <citation type="submission" date="2019-07" db="EMBL/GenBank/DDBJ databases">
        <title>Annotation for the trematode Paragonimus miyazaki's.</title>
        <authorList>
            <person name="Choi Y.-J."/>
        </authorList>
    </citation>
    <scope>NUCLEOTIDE SEQUENCE</scope>
    <source>
        <strain evidence="9">Japan</strain>
    </source>
</reference>
<dbReference type="Proteomes" id="UP000822476">
    <property type="component" value="Unassembled WGS sequence"/>
</dbReference>
<gene>
    <name evidence="9" type="ORF">EG68_02091</name>
</gene>
<keyword evidence="10" id="KW-1185">Reference proteome</keyword>
<evidence type="ECO:0000256" key="3">
    <source>
        <dbReference type="ARBA" id="ARBA00022737"/>
    </source>
</evidence>
<dbReference type="InterPro" id="IPR050991">
    <property type="entry name" value="ECM_Regulatory_Proteins"/>
</dbReference>
<dbReference type="SMART" id="SM00060">
    <property type="entry name" value="FN3"/>
    <property type="match status" value="5"/>
</dbReference>
<keyword evidence="5" id="KW-0472">Membrane</keyword>
<feature type="compositionally biased region" description="Polar residues" evidence="7">
    <location>
        <begin position="1442"/>
        <end position="1455"/>
    </location>
</feature>
<keyword evidence="6" id="KW-0325">Glycoprotein</keyword>
<dbReference type="EMBL" id="JTDE01000615">
    <property type="protein sequence ID" value="KAF7260774.1"/>
    <property type="molecule type" value="Genomic_DNA"/>
</dbReference>
<dbReference type="GO" id="GO:0016020">
    <property type="term" value="C:membrane"/>
    <property type="evidence" value="ECO:0007669"/>
    <property type="project" value="UniProtKB-SubCell"/>
</dbReference>
<evidence type="ECO:0000313" key="10">
    <source>
        <dbReference type="Proteomes" id="UP000822476"/>
    </source>
</evidence>
<dbReference type="Pfam" id="PF06583">
    <property type="entry name" value="Neogenin_C"/>
    <property type="match status" value="1"/>
</dbReference>
<feature type="compositionally biased region" description="Polar residues" evidence="7">
    <location>
        <begin position="1549"/>
        <end position="1558"/>
    </location>
</feature>